<name>A0A1H2A9C6_9ACTN</name>
<dbReference type="PANTHER" id="PTHR43638">
    <property type="entry name" value="OXIDOREDUCTASE, ALDO/KETO REDUCTASE FAMILY PROTEIN"/>
    <property type="match status" value="1"/>
</dbReference>
<sequence length="299" mass="32338">MRGPRDVPARVPPQHTEGKGSQMRRIALPSGESVPVLGQGTWGWGEDPGRRGDEVAALRTGLDLGMTLVDTAEMYAGGGAEEVLGEALAGRRDSAFVVSKVLPSHASRSGTISACERSLERLRTDRIDLYLLHWQGGHPLEDTLAAFQQLVDVGKIRYWGVSNFDYLALTDLLDLPGSGGLATDQVLYNLSRRGPEYDLLPWCADHELPVMAYSPIEQGRILGDATLGDVAARHGISPAAAALAWVLRRDSLCTIPKASNPEHVRDNATALDAELTREDLDALDRAFPPPNGPRPLEIL</sequence>
<reference evidence="3 4" key="1">
    <citation type="submission" date="2016-10" db="EMBL/GenBank/DDBJ databases">
        <authorList>
            <person name="de Groot N.N."/>
        </authorList>
    </citation>
    <scope>NUCLEOTIDE SEQUENCE [LARGE SCALE GENOMIC DNA]</scope>
    <source>
        <strain evidence="3 4">DSM 21741</strain>
    </source>
</reference>
<dbReference type="STRING" id="546871.SAMN04488543_4319"/>
<dbReference type="Proteomes" id="UP000199092">
    <property type="component" value="Chromosome I"/>
</dbReference>
<proteinExistence type="predicted"/>
<gene>
    <name evidence="3" type="ORF">SAMN04488543_4319</name>
</gene>
<evidence type="ECO:0000313" key="4">
    <source>
        <dbReference type="Proteomes" id="UP000199092"/>
    </source>
</evidence>
<organism evidence="3 4">
    <name type="scientific">Friedmanniella luteola</name>
    <dbReference type="NCBI Taxonomy" id="546871"/>
    <lineage>
        <taxon>Bacteria</taxon>
        <taxon>Bacillati</taxon>
        <taxon>Actinomycetota</taxon>
        <taxon>Actinomycetes</taxon>
        <taxon>Propionibacteriales</taxon>
        <taxon>Nocardioidaceae</taxon>
        <taxon>Friedmanniella</taxon>
    </lineage>
</organism>
<keyword evidence="4" id="KW-1185">Reference proteome</keyword>
<dbReference type="EMBL" id="LT629749">
    <property type="protein sequence ID" value="SDT42591.1"/>
    <property type="molecule type" value="Genomic_DNA"/>
</dbReference>
<dbReference type="InterPro" id="IPR036812">
    <property type="entry name" value="NAD(P)_OxRdtase_dom_sf"/>
</dbReference>
<evidence type="ECO:0000256" key="1">
    <source>
        <dbReference type="SAM" id="MobiDB-lite"/>
    </source>
</evidence>
<evidence type="ECO:0000313" key="3">
    <source>
        <dbReference type="EMBL" id="SDT42591.1"/>
    </source>
</evidence>
<dbReference type="Pfam" id="PF00248">
    <property type="entry name" value="Aldo_ket_red"/>
    <property type="match status" value="1"/>
</dbReference>
<accession>A0A1H2A9C6</accession>
<dbReference type="PRINTS" id="PR00069">
    <property type="entry name" value="ALDKETRDTASE"/>
</dbReference>
<protein>
    <submittedName>
        <fullName evidence="3">Aldo/keto reductase</fullName>
    </submittedName>
</protein>
<feature type="region of interest" description="Disordered" evidence="1">
    <location>
        <begin position="1"/>
        <end position="23"/>
    </location>
</feature>
<evidence type="ECO:0000259" key="2">
    <source>
        <dbReference type="Pfam" id="PF00248"/>
    </source>
</evidence>
<dbReference type="Gene3D" id="3.20.20.100">
    <property type="entry name" value="NADP-dependent oxidoreductase domain"/>
    <property type="match status" value="1"/>
</dbReference>
<dbReference type="AlphaFoldDB" id="A0A1H2A9C6"/>
<dbReference type="PANTHER" id="PTHR43638:SF3">
    <property type="entry name" value="ALDEHYDE REDUCTASE"/>
    <property type="match status" value="1"/>
</dbReference>
<dbReference type="SUPFAM" id="SSF51430">
    <property type="entry name" value="NAD(P)-linked oxidoreductase"/>
    <property type="match status" value="1"/>
</dbReference>
<dbReference type="CDD" id="cd19138">
    <property type="entry name" value="AKR_YeaE"/>
    <property type="match status" value="1"/>
</dbReference>
<feature type="domain" description="NADP-dependent oxidoreductase" evidence="2">
    <location>
        <begin position="37"/>
        <end position="285"/>
    </location>
</feature>
<dbReference type="InterPro" id="IPR023210">
    <property type="entry name" value="NADP_OxRdtase_dom"/>
</dbReference>
<dbReference type="InterPro" id="IPR020471">
    <property type="entry name" value="AKR"/>
</dbReference>
<dbReference type="GO" id="GO:0016491">
    <property type="term" value="F:oxidoreductase activity"/>
    <property type="evidence" value="ECO:0007669"/>
    <property type="project" value="InterPro"/>
</dbReference>